<comment type="caution">
    <text evidence="2">The sequence shown here is derived from an EMBL/GenBank/DDBJ whole genome shotgun (WGS) entry which is preliminary data.</text>
</comment>
<evidence type="ECO:0000313" key="2">
    <source>
        <dbReference type="EMBL" id="KAH3825928.1"/>
    </source>
</evidence>
<dbReference type="EMBL" id="JAIWYP010000005">
    <property type="protein sequence ID" value="KAH3825928.1"/>
    <property type="molecule type" value="Genomic_DNA"/>
</dbReference>
<reference evidence="2" key="2">
    <citation type="submission" date="2020-11" db="EMBL/GenBank/DDBJ databases">
        <authorList>
            <person name="McCartney M.A."/>
            <person name="Auch B."/>
            <person name="Kono T."/>
            <person name="Mallez S."/>
            <person name="Becker A."/>
            <person name="Gohl D.M."/>
            <person name="Silverstein K.A.T."/>
            <person name="Koren S."/>
            <person name="Bechman K.B."/>
            <person name="Herman A."/>
            <person name="Abrahante J.E."/>
            <person name="Garbe J."/>
        </authorList>
    </citation>
    <scope>NUCLEOTIDE SEQUENCE</scope>
    <source>
        <strain evidence="2">Duluth1</strain>
        <tissue evidence="2">Whole animal</tissue>
    </source>
</reference>
<name>A0A9D4H1X8_DREPO</name>
<protein>
    <submittedName>
        <fullName evidence="2">Uncharacterized protein</fullName>
    </submittedName>
</protein>
<keyword evidence="3" id="KW-1185">Reference proteome</keyword>
<proteinExistence type="predicted"/>
<reference evidence="2" key="1">
    <citation type="journal article" date="2019" name="bioRxiv">
        <title>The Genome of the Zebra Mussel, Dreissena polymorpha: A Resource for Invasive Species Research.</title>
        <authorList>
            <person name="McCartney M.A."/>
            <person name="Auch B."/>
            <person name="Kono T."/>
            <person name="Mallez S."/>
            <person name="Zhang Y."/>
            <person name="Obille A."/>
            <person name="Becker A."/>
            <person name="Abrahante J.E."/>
            <person name="Garbe J."/>
            <person name="Badalamenti J.P."/>
            <person name="Herman A."/>
            <person name="Mangelson H."/>
            <person name="Liachko I."/>
            <person name="Sullivan S."/>
            <person name="Sone E.D."/>
            <person name="Koren S."/>
            <person name="Silverstein K.A.T."/>
            <person name="Beckman K.B."/>
            <person name="Gohl D.M."/>
        </authorList>
    </citation>
    <scope>NUCLEOTIDE SEQUENCE</scope>
    <source>
        <strain evidence="2">Duluth1</strain>
        <tissue evidence="2">Whole animal</tissue>
    </source>
</reference>
<feature type="compositionally biased region" description="Polar residues" evidence="1">
    <location>
        <begin position="1"/>
        <end position="26"/>
    </location>
</feature>
<evidence type="ECO:0000313" key="3">
    <source>
        <dbReference type="Proteomes" id="UP000828390"/>
    </source>
</evidence>
<accession>A0A9D4H1X8</accession>
<gene>
    <name evidence="2" type="ORF">DPMN_127815</name>
</gene>
<evidence type="ECO:0000256" key="1">
    <source>
        <dbReference type="SAM" id="MobiDB-lite"/>
    </source>
</evidence>
<sequence>MNKRAYSSTASEGAATDSSLLETSLFDTPKELKQCKKPNKKKKTDKITSGQTIMT</sequence>
<feature type="region of interest" description="Disordered" evidence="1">
    <location>
        <begin position="1"/>
        <end position="55"/>
    </location>
</feature>
<dbReference type="Proteomes" id="UP000828390">
    <property type="component" value="Unassembled WGS sequence"/>
</dbReference>
<dbReference type="AlphaFoldDB" id="A0A9D4H1X8"/>
<organism evidence="2 3">
    <name type="scientific">Dreissena polymorpha</name>
    <name type="common">Zebra mussel</name>
    <name type="synonym">Mytilus polymorpha</name>
    <dbReference type="NCBI Taxonomy" id="45954"/>
    <lineage>
        <taxon>Eukaryota</taxon>
        <taxon>Metazoa</taxon>
        <taxon>Spiralia</taxon>
        <taxon>Lophotrochozoa</taxon>
        <taxon>Mollusca</taxon>
        <taxon>Bivalvia</taxon>
        <taxon>Autobranchia</taxon>
        <taxon>Heteroconchia</taxon>
        <taxon>Euheterodonta</taxon>
        <taxon>Imparidentia</taxon>
        <taxon>Neoheterodontei</taxon>
        <taxon>Myida</taxon>
        <taxon>Dreissenoidea</taxon>
        <taxon>Dreissenidae</taxon>
        <taxon>Dreissena</taxon>
    </lineage>
</organism>
<feature type="compositionally biased region" description="Basic residues" evidence="1">
    <location>
        <begin position="35"/>
        <end position="44"/>
    </location>
</feature>